<dbReference type="InterPro" id="IPR036705">
    <property type="entry name" value="Ribosyl_crysJ1_sf"/>
</dbReference>
<dbReference type="Pfam" id="PF03747">
    <property type="entry name" value="ADP_ribosyl_GH"/>
    <property type="match status" value="1"/>
</dbReference>
<proteinExistence type="inferred from homology"/>
<evidence type="ECO:0000256" key="6">
    <source>
        <dbReference type="ARBA" id="ARBA00042471"/>
    </source>
</evidence>
<evidence type="ECO:0000256" key="9">
    <source>
        <dbReference type="ARBA" id="ARBA00043187"/>
    </source>
</evidence>
<gene>
    <name evidence="13" type="ORF">TSOC_001857</name>
</gene>
<dbReference type="PANTHER" id="PTHR16222:SF24">
    <property type="entry name" value="ADP-RIBOSYLHYDROLASE ARH3"/>
    <property type="match status" value="1"/>
</dbReference>
<evidence type="ECO:0000256" key="5">
    <source>
        <dbReference type="ARBA" id="ARBA00042398"/>
    </source>
</evidence>
<accession>A0A2J8AFM9</accession>
<evidence type="ECO:0000256" key="3">
    <source>
        <dbReference type="ARBA" id="ARBA00022801"/>
    </source>
</evidence>
<protein>
    <recommendedName>
        <fullName evidence="4">ADP-ribosylhydrolase ARH3</fullName>
        <ecNumber evidence="2">3.2.1.143</ecNumber>
    </recommendedName>
    <alternativeName>
        <fullName evidence="5">ADP-ribose glycohydrolase ARH3</fullName>
    </alternativeName>
    <alternativeName>
        <fullName evidence="6">ADP-ribosylhydrolase 3</fullName>
    </alternativeName>
    <alternativeName>
        <fullName evidence="9">O-acetyl-ADP-ribose deacetylase ARH3</fullName>
    </alternativeName>
    <alternativeName>
        <fullName evidence="10">Poly(ADP-ribose) glycohydrolase ARH3</fullName>
    </alternativeName>
    <alternativeName>
        <fullName evidence="8">[Protein ADP-ribosylarginine] hydrolase-like protein 2</fullName>
    </alternativeName>
    <alternativeName>
        <fullName evidence="7">[Protein ADP-ribosylserine] hydrolase</fullName>
    </alternativeName>
</protein>
<dbReference type="InterPro" id="IPR050792">
    <property type="entry name" value="ADP-ribosylglycohydrolase"/>
</dbReference>
<dbReference type="GO" id="GO:0004649">
    <property type="term" value="F:poly(ADP-ribose) glycohydrolase activity"/>
    <property type="evidence" value="ECO:0007669"/>
    <property type="project" value="UniProtKB-EC"/>
</dbReference>
<comment type="caution">
    <text evidence="13">The sequence shown here is derived from an EMBL/GenBank/DDBJ whole genome shotgun (WGS) entry which is preliminary data.</text>
</comment>
<evidence type="ECO:0000256" key="11">
    <source>
        <dbReference type="ARBA" id="ARBA00049015"/>
    </source>
</evidence>
<dbReference type="EMBL" id="PGGS01000032">
    <property type="protein sequence ID" value="PNH11324.1"/>
    <property type="molecule type" value="Genomic_DNA"/>
</dbReference>
<comment type="similarity">
    <text evidence="1">Belongs to the ADP-ribosylglycohydrolase family.</text>
</comment>
<evidence type="ECO:0000256" key="8">
    <source>
        <dbReference type="ARBA" id="ARBA00042850"/>
    </source>
</evidence>
<dbReference type="InterPro" id="IPR005502">
    <property type="entry name" value="Ribosyl_crysJ1"/>
</dbReference>
<evidence type="ECO:0000256" key="1">
    <source>
        <dbReference type="ARBA" id="ARBA00010702"/>
    </source>
</evidence>
<dbReference type="OrthoDB" id="537183at2759"/>
<dbReference type="Gene3D" id="1.10.4080.10">
    <property type="entry name" value="ADP-ribosylation/Crystallin J1"/>
    <property type="match status" value="1"/>
</dbReference>
<evidence type="ECO:0000256" key="4">
    <source>
        <dbReference type="ARBA" id="ARBA00041057"/>
    </source>
</evidence>
<dbReference type="EC" id="3.2.1.143" evidence="2"/>
<dbReference type="PANTHER" id="PTHR16222">
    <property type="entry name" value="ADP-RIBOSYLGLYCOHYDROLASE"/>
    <property type="match status" value="1"/>
</dbReference>
<dbReference type="SUPFAM" id="SSF101478">
    <property type="entry name" value="ADP-ribosylglycohydrolase"/>
    <property type="match status" value="1"/>
</dbReference>
<sequence length="385" mass="40539">MQRSLAPAAGCSCPRSVAGRHDGASRLSHRVGGDFSNLLAVARSLVAIKSAQPDAVLASILLSYEPDTRRYSPYDKIMADAVMAGTEPADVPALAERYLAETTRRYASTSSDRAEREPYGPSDFCAAARVAPIGLACRSAGSERLLSAVRASLLFSHPTPLALDAAHVVAAAAAWCARQQPYDAYGSGGGGAGAAAAGSCTPEALLAHLIDEVAVTSSMLDKLRLLRANLFQLEPVTSWRSFYAGPQWQRLAALMTSFCYHGYATAGSEFAAVALLAFLTSWGRPEQAVVVAASFGGHAPATAQVVGALAGALHGREWVPERWWAALENEEVEAGEEGEDEGEEEAGEGELKAEAEVKGEGEQKGEGERLDEGESVDGEGEKEEE</sequence>
<dbReference type="AlphaFoldDB" id="A0A2J8AFM9"/>
<feature type="compositionally biased region" description="Acidic residues" evidence="12">
    <location>
        <begin position="373"/>
        <end position="385"/>
    </location>
</feature>
<feature type="compositionally biased region" description="Basic and acidic residues" evidence="12">
    <location>
        <begin position="349"/>
        <end position="372"/>
    </location>
</feature>
<keyword evidence="14" id="KW-1185">Reference proteome</keyword>
<organism evidence="13 14">
    <name type="scientific">Tetrabaena socialis</name>
    <dbReference type="NCBI Taxonomy" id="47790"/>
    <lineage>
        <taxon>Eukaryota</taxon>
        <taxon>Viridiplantae</taxon>
        <taxon>Chlorophyta</taxon>
        <taxon>core chlorophytes</taxon>
        <taxon>Chlorophyceae</taxon>
        <taxon>CS clade</taxon>
        <taxon>Chlamydomonadales</taxon>
        <taxon>Tetrabaenaceae</taxon>
        <taxon>Tetrabaena</taxon>
    </lineage>
</organism>
<evidence type="ECO:0000256" key="10">
    <source>
        <dbReference type="ARBA" id="ARBA00043193"/>
    </source>
</evidence>
<evidence type="ECO:0000313" key="14">
    <source>
        <dbReference type="Proteomes" id="UP000236333"/>
    </source>
</evidence>
<name>A0A2J8AFM9_9CHLO</name>
<reference evidence="13 14" key="1">
    <citation type="journal article" date="2017" name="Mol. Biol. Evol.">
        <title>The 4-celled Tetrabaena socialis nuclear genome reveals the essential components for genetic control of cell number at the origin of multicellularity in the volvocine lineage.</title>
        <authorList>
            <person name="Featherston J."/>
            <person name="Arakaki Y."/>
            <person name="Hanschen E.R."/>
            <person name="Ferris P.J."/>
            <person name="Michod R.E."/>
            <person name="Olson B.J.S.C."/>
            <person name="Nozaki H."/>
            <person name="Durand P.M."/>
        </authorList>
    </citation>
    <scope>NUCLEOTIDE SEQUENCE [LARGE SCALE GENOMIC DNA]</scope>
    <source>
        <strain evidence="13 14">NIES-571</strain>
    </source>
</reference>
<feature type="region of interest" description="Disordered" evidence="12">
    <location>
        <begin position="331"/>
        <end position="385"/>
    </location>
</feature>
<evidence type="ECO:0000256" key="7">
    <source>
        <dbReference type="ARBA" id="ARBA00042722"/>
    </source>
</evidence>
<comment type="catalytic activity">
    <reaction evidence="11">
        <text>alpha-NAD(+) + H2O = ADP-D-ribose + nicotinamide + H(+)</text>
        <dbReference type="Rhea" id="RHEA:68792"/>
        <dbReference type="ChEBI" id="CHEBI:15377"/>
        <dbReference type="ChEBI" id="CHEBI:15378"/>
        <dbReference type="ChEBI" id="CHEBI:17154"/>
        <dbReference type="ChEBI" id="CHEBI:57967"/>
        <dbReference type="ChEBI" id="CHEBI:77017"/>
    </reaction>
</comment>
<keyword evidence="3" id="KW-0378">Hydrolase</keyword>
<dbReference type="Proteomes" id="UP000236333">
    <property type="component" value="Unassembled WGS sequence"/>
</dbReference>
<feature type="non-terminal residue" evidence="13">
    <location>
        <position position="385"/>
    </location>
</feature>
<feature type="compositionally biased region" description="Acidic residues" evidence="12">
    <location>
        <begin position="331"/>
        <end position="348"/>
    </location>
</feature>
<evidence type="ECO:0000313" key="13">
    <source>
        <dbReference type="EMBL" id="PNH11324.1"/>
    </source>
</evidence>
<evidence type="ECO:0000256" key="2">
    <source>
        <dbReference type="ARBA" id="ARBA00012255"/>
    </source>
</evidence>
<evidence type="ECO:0000256" key="12">
    <source>
        <dbReference type="SAM" id="MobiDB-lite"/>
    </source>
</evidence>